<feature type="region of interest" description="Disordered" evidence="1">
    <location>
        <begin position="40"/>
        <end position="61"/>
    </location>
</feature>
<organism evidence="2 3">
    <name type="scientific">Muntiacus reevesi</name>
    <name type="common">Reeves' muntjac</name>
    <name type="synonym">Cervus reevesi</name>
    <dbReference type="NCBI Taxonomy" id="9886"/>
    <lineage>
        <taxon>Eukaryota</taxon>
        <taxon>Metazoa</taxon>
        <taxon>Chordata</taxon>
        <taxon>Craniata</taxon>
        <taxon>Vertebrata</taxon>
        <taxon>Euteleostomi</taxon>
        <taxon>Mammalia</taxon>
        <taxon>Eutheria</taxon>
        <taxon>Laurasiatheria</taxon>
        <taxon>Artiodactyla</taxon>
        <taxon>Ruminantia</taxon>
        <taxon>Pecora</taxon>
        <taxon>Cervidae</taxon>
        <taxon>Muntiacinae</taxon>
        <taxon>Muntiacus</taxon>
    </lineage>
</organism>
<gene>
    <name evidence="2" type="ORF">FD755_011173</name>
</gene>
<dbReference type="PANTHER" id="PTHR15527:SF0">
    <property type="entry name" value="MITOCHONDRIAL IMPORT RECEPTOR SUBUNIT TOM6 HOMOLOG"/>
    <property type="match status" value="1"/>
</dbReference>
<evidence type="ECO:0000256" key="1">
    <source>
        <dbReference type="SAM" id="MobiDB-lite"/>
    </source>
</evidence>
<dbReference type="PANTHER" id="PTHR15527">
    <property type="entry name" value="MITOCHONDRIAL IMPORT RECEPTOR SUBUNIT TOM6 HOMOLOG"/>
    <property type="match status" value="1"/>
</dbReference>
<reference evidence="2 3" key="1">
    <citation type="submission" date="2019-06" db="EMBL/GenBank/DDBJ databases">
        <title>Discovery of a novel chromosome fission-fusion reversal in muntjac.</title>
        <authorList>
            <person name="Mudd A.B."/>
            <person name="Bredeson J.V."/>
            <person name="Baum R."/>
            <person name="Hockemeyer D."/>
            <person name="Rokhsar D.S."/>
        </authorList>
    </citation>
    <scope>NUCLEOTIDE SEQUENCE [LARGE SCALE GENOMIC DNA]</scope>
    <source>
        <strain evidence="2">UCam_UCB_Mr</strain>
        <tissue evidence="2">Fibroblast cell line</tissue>
    </source>
</reference>
<feature type="non-terminal residue" evidence="2">
    <location>
        <position position="1"/>
    </location>
</feature>
<name>A0A5N3XS77_MUNRE</name>
<dbReference type="EMBL" id="VCEB01000005">
    <property type="protein sequence ID" value="KAB0376729.1"/>
    <property type="molecule type" value="Genomic_DNA"/>
</dbReference>
<dbReference type="GO" id="GO:0005742">
    <property type="term" value="C:mitochondrial outer membrane translocase complex"/>
    <property type="evidence" value="ECO:0007669"/>
    <property type="project" value="InterPro"/>
</dbReference>
<keyword evidence="3" id="KW-1185">Reference proteome</keyword>
<dbReference type="Proteomes" id="UP000326062">
    <property type="component" value="Chromosome 5"/>
</dbReference>
<dbReference type="InterPro" id="IPR029182">
    <property type="entry name" value="TOMM6"/>
</dbReference>
<evidence type="ECO:0000313" key="3">
    <source>
        <dbReference type="Proteomes" id="UP000326062"/>
    </source>
</evidence>
<dbReference type="AlphaFoldDB" id="A0A5N3XS77"/>
<evidence type="ECO:0000313" key="2">
    <source>
        <dbReference type="EMBL" id="KAB0376729.1"/>
    </source>
</evidence>
<protein>
    <submittedName>
        <fullName evidence="2">Uncharacterized protein</fullName>
    </submittedName>
</protein>
<comment type="caution">
    <text evidence="2">The sequence shown here is derived from an EMBL/GenBank/DDBJ whole genome shotgun (WGS) entry which is preliminary data.</text>
</comment>
<sequence>LWGISYFTVDINDFRRNLIFNLGLYAEGIWLARNLSDSDISQGCSHTDTRNPCAASEPSKT</sequence>
<dbReference type="Pfam" id="PF15184">
    <property type="entry name" value="TOM6p"/>
    <property type="match status" value="1"/>
</dbReference>
<proteinExistence type="predicted"/>
<accession>A0A5N3XS77</accession>